<dbReference type="PANTHER" id="PTHR11088:SF60">
    <property type="entry name" value="TRNA DIMETHYLALLYLTRANSFERASE"/>
    <property type="match status" value="1"/>
</dbReference>
<evidence type="ECO:0000313" key="15">
    <source>
        <dbReference type="Proteomes" id="UP000463224"/>
    </source>
</evidence>
<evidence type="ECO:0000256" key="4">
    <source>
        <dbReference type="ARBA" id="ARBA00022679"/>
    </source>
</evidence>
<evidence type="ECO:0000256" key="7">
    <source>
        <dbReference type="ARBA" id="ARBA00022840"/>
    </source>
</evidence>
<dbReference type="InterPro" id="IPR027417">
    <property type="entry name" value="P-loop_NTPase"/>
</dbReference>
<comment type="subunit">
    <text evidence="10">Monomer.</text>
</comment>
<name>A0A844QGN6_9HYPH</name>
<keyword evidence="7 10" id="KW-0067">ATP-binding</keyword>
<dbReference type="AlphaFoldDB" id="A0A844QGN6"/>
<feature type="site" description="Interaction with substrate tRNA" evidence="10">
    <location>
        <position position="112"/>
    </location>
</feature>
<comment type="function">
    <text evidence="2 10 12">Catalyzes the transfer of a dimethylallyl group onto the adenine at position 37 in tRNAs that read codons beginning with uridine, leading to the formation of N6-(dimethylallyl)adenosine (i(6)A).</text>
</comment>
<protein>
    <recommendedName>
        <fullName evidence="10">tRNA dimethylallyltransferase</fullName>
        <ecNumber evidence="10">2.5.1.75</ecNumber>
    </recommendedName>
    <alternativeName>
        <fullName evidence="10">Dimethylallyl diphosphate:tRNA dimethylallyltransferase</fullName>
        <shortName evidence="10">DMAPP:tRNA dimethylallyltransferase</shortName>
        <shortName evidence="10">DMATase</shortName>
    </alternativeName>
    <alternativeName>
        <fullName evidence="10">Isopentenyl-diphosphate:tRNA isopentenyltransferase</fullName>
        <shortName evidence="10">IPP transferase</shortName>
        <shortName evidence="10">IPPT</shortName>
        <shortName evidence="10">IPTase</shortName>
    </alternativeName>
</protein>
<organism evidence="14 15">
    <name type="scientific">Nitratireductor arenosus</name>
    <dbReference type="NCBI Taxonomy" id="2682096"/>
    <lineage>
        <taxon>Bacteria</taxon>
        <taxon>Pseudomonadati</taxon>
        <taxon>Pseudomonadota</taxon>
        <taxon>Alphaproteobacteria</taxon>
        <taxon>Hyphomicrobiales</taxon>
        <taxon>Phyllobacteriaceae</taxon>
        <taxon>Nitratireductor</taxon>
    </lineage>
</organism>
<evidence type="ECO:0000256" key="6">
    <source>
        <dbReference type="ARBA" id="ARBA00022741"/>
    </source>
</evidence>
<evidence type="ECO:0000256" key="3">
    <source>
        <dbReference type="ARBA" id="ARBA00005842"/>
    </source>
</evidence>
<evidence type="ECO:0000256" key="13">
    <source>
        <dbReference type="RuleBase" id="RU003785"/>
    </source>
</evidence>
<dbReference type="Pfam" id="PF01715">
    <property type="entry name" value="IPPT"/>
    <property type="match status" value="1"/>
</dbReference>
<evidence type="ECO:0000256" key="9">
    <source>
        <dbReference type="ARBA" id="ARBA00049563"/>
    </source>
</evidence>
<dbReference type="Proteomes" id="UP000463224">
    <property type="component" value="Unassembled WGS sequence"/>
</dbReference>
<dbReference type="GO" id="GO:0006400">
    <property type="term" value="P:tRNA modification"/>
    <property type="evidence" value="ECO:0007669"/>
    <property type="project" value="TreeGrafter"/>
</dbReference>
<gene>
    <name evidence="10 14" type="primary">miaA</name>
    <name evidence="14" type="ORF">GN330_08025</name>
</gene>
<keyword evidence="8 10" id="KW-0460">Magnesium</keyword>
<comment type="similarity">
    <text evidence="3 10 13">Belongs to the IPP transferase family.</text>
</comment>
<sequence>MKNPAPAERRAPLKNAILIAGPTATGKSRLALALAERSGGRIVNADSMQVYAMLERITARPDRAALDRAPHHLYGHVDPARAYSTGAWLRDVVALVDRFGADNAPFIFVGGTGLYFRALEGGLSDMPDVPAAVRRRWRDRLAREGSEALHRDLDARDPASAARLAPADGQRIVRALEVFDHTGRPIGDWQARQAPAIVDSDTVRRFVLDVDRAALTGRIDRRFDDMMASGALEEVRALVARAIDPALPAMKAIGVPELAAVLAGETTLEDAVSRAKIATRRYAKRQSTWFRNQLDPSWTKVTPDMTVGRLFTPRV</sequence>
<dbReference type="HAMAP" id="MF_00185">
    <property type="entry name" value="IPP_trans"/>
    <property type="match status" value="1"/>
</dbReference>
<evidence type="ECO:0000256" key="8">
    <source>
        <dbReference type="ARBA" id="ARBA00022842"/>
    </source>
</evidence>
<proteinExistence type="inferred from homology"/>
<keyword evidence="6 10" id="KW-0547">Nucleotide-binding</keyword>
<keyword evidence="15" id="KW-1185">Reference proteome</keyword>
<dbReference type="PANTHER" id="PTHR11088">
    <property type="entry name" value="TRNA DIMETHYLALLYLTRANSFERASE"/>
    <property type="match status" value="1"/>
</dbReference>
<evidence type="ECO:0000313" key="14">
    <source>
        <dbReference type="EMBL" id="MVA97193.1"/>
    </source>
</evidence>
<dbReference type="CDD" id="cd02019">
    <property type="entry name" value="NK"/>
    <property type="match status" value="1"/>
</dbReference>
<accession>A0A844QGN6</accession>
<dbReference type="InterPro" id="IPR018022">
    <property type="entry name" value="IPT"/>
</dbReference>
<feature type="region of interest" description="Interaction with substrate tRNA" evidence="10">
    <location>
        <begin position="170"/>
        <end position="174"/>
    </location>
</feature>
<comment type="caution">
    <text evidence="14">The sequence shown here is derived from an EMBL/GenBank/DDBJ whole genome shotgun (WGS) entry which is preliminary data.</text>
</comment>
<dbReference type="GO" id="GO:0005524">
    <property type="term" value="F:ATP binding"/>
    <property type="evidence" value="ECO:0007669"/>
    <property type="project" value="UniProtKB-UniRule"/>
</dbReference>
<comment type="catalytic activity">
    <reaction evidence="9 10 11">
        <text>adenosine(37) in tRNA + dimethylallyl diphosphate = N(6)-dimethylallyladenosine(37) in tRNA + diphosphate</text>
        <dbReference type="Rhea" id="RHEA:26482"/>
        <dbReference type="Rhea" id="RHEA-COMP:10162"/>
        <dbReference type="Rhea" id="RHEA-COMP:10375"/>
        <dbReference type="ChEBI" id="CHEBI:33019"/>
        <dbReference type="ChEBI" id="CHEBI:57623"/>
        <dbReference type="ChEBI" id="CHEBI:74411"/>
        <dbReference type="ChEBI" id="CHEBI:74415"/>
        <dbReference type="EC" id="2.5.1.75"/>
    </reaction>
</comment>
<dbReference type="RefSeq" id="WP_156712176.1">
    <property type="nucleotide sequence ID" value="NZ_WPHG01000002.1"/>
</dbReference>
<feature type="binding site" evidence="10">
    <location>
        <begin position="23"/>
        <end position="28"/>
    </location>
    <ligand>
        <name>substrate</name>
    </ligand>
</feature>
<dbReference type="FunFam" id="1.10.20.140:FF:000001">
    <property type="entry name" value="tRNA dimethylallyltransferase"/>
    <property type="match status" value="1"/>
</dbReference>
<evidence type="ECO:0000256" key="10">
    <source>
        <dbReference type="HAMAP-Rule" id="MF_00185"/>
    </source>
</evidence>
<dbReference type="Gene3D" id="1.10.20.140">
    <property type="match status" value="1"/>
</dbReference>
<dbReference type="SUPFAM" id="SSF52540">
    <property type="entry name" value="P-loop containing nucleoside triphosphate hydrolases"/>
    <property type="match status" value="2"/>
</dbReference>
<comment type="cofactor">
    <cofactor evidence="1 10">
        <name>Mg(2+)</name>
        <dbReference type="ChEBI" id="CHEBI:18420"/>
    </cofactor>
</comment>
<reference evidence="14 15" key="1">
    <citation type="submission" date="2019-12" db="EMBL/GenBank/DDBJ databases">
        <title>Nitratireductor arenosus sp. nov., Isolated from sea sand, Jeju island, South Korea.</title>
        <authorList>
            <person name="Kim W."/>
        </authorList>
    </citation>
    <scope>NUCLEOTIDE SEQUENCE [LARGE SCALE GENOMIC DNA]</scope>
    <source>
        <strain evidence="14 15">CAU 1489</strain>
    </source>
</reference>
<keyword evidence="4 10" id="KW-0808">Transferase</keyword>
<feature type="site" description="Interaction with substrate tRNA" evidence="10">
    <location>
        <position position="134"/>
    </location>
</feature>
<comment type="caution">
    <text evidence="10">Lacks conserved residue(s) required for the propagation of feature annotation.</text>
</comment>
<evidence type="ECO:0000256" key="12">
    <source>
        <dbReference type="RuleBase" id="RU003784"/>
    </source>
</evidence>
<feature type="region of interest" description="Interaction with substrate tRNA" evidence="10">
    <location>
        <begin position="46"/>
        <end position="49"/>
    </location>
</feature>
<keyword evidence="5 10" id="KW-0819">tRNA processing</keyword>
<evidence type="ECO:0000256" key="1">
    <source>
        <dbReference type="ARBA" id="ARBA00001946"/>
    </source>
</evidence>
<evidence type="ECO:0000256" key="2">
    <source>
        <dbReference type="ARBA" id="ARBA00003213"/>
    </source>
</evidence>
<dbReference type="NCBIfam" id="TIGR00174">
    <property type="entry name" value="miaA"/>
    <property type="match status" value="1"/>
</dbReference>
<dbReference type="GO" id="GO:0052381">
    <property type="term" value="F:tRNA dimethylallyltransferase activity"/>
    <property type="evidence" value="ECO:0007669"/>
    <property type="project" value="UniProtKB-UniRule"/>
</dbReference>
<dbReference type="Gene3D" id="3.40.50.300">
    <property type="entry name" value="P-loop containing nucleotide triphosphate hydrolases"/>
    <property type="match status" value="1"/>
</dbReference>
<feature type="binding site" evidence="10">
    <location>
        <begin position="21"/>
        <end position="28"/>
    </location>
    <ligand>
        <name>ATP</name>
        <dbReference type="ChEBI" id="CHEBI:30616"/>
    </ligand>
</feature>
<evidence type="ECO:0000256" key="11">
    <source>
        <dbReference type="RuleBase" id="RU003783"/>
    </source>
</evidence>
<dbReference type="EC" id="2.5.1.75" evidence="10"/>
<evidence type="ECO:0000256" key="5">
    <source>
        <dbReference type="ARBA" id="ARBA00022694"/>
    </source>
</evidence>
<dbReference type="InterPro" id="IPR039657">
    <property type="entry name" value="Dimethylallyltransferase"/>
</dbReference>
<dbReference type="EMBL" id="WPHG01000002">
    <property type="protein sequence ID" value="MVA97193.1"/>
    <property type="molecule type" value="Genomic_DNA"/>
</dbReference>